<keyword evidence="6" id="KW-1185">Reference proteome</keyword>
<dbReference type="OrthoDB" id="9800276at2"/>
<evidence type="ECO:0000256" key="2">
    <source>
        <dbReference type="ARBA" id="ARBA00022676"/>
    </source>
</evidence>
<dbReference type="PANTHER" id="PTHR43630">
    <property type="entry name" value="POLY-BETA-1,6-N-ACETYL-D-GLUCOSAMINE SYNTHASE"/>
    <property type="match status" value="1"/>
</dbReference>
<protein>
    <submittedName>
        <fullName evidence="5">Glycosyltransferase, catalytic subunit of cellulose synthase and poly-beta-1,6-N-acetylglucosamine synthase</fullName>
    </submittedName>
</protein>
<evidence type="ECO:0000256" key="3">
    <source>
        <dbReference type="ARBA" id="ARBA00022679"/>
    </source>
</evidence>
<dbReference type="STRING" id="1073327.SAMN04488108_2719"/>
<evidence type="ECO:0000313" key="5">
    <source>
        <dbReference type="EMBL" id="SHO63387.1"/>
    </source>
</evidence>
<dbReference type="SUPFAM" id="SSF53448">
    <property type="entry name" value="Nucleotide-diphospho-sugar transferases"/>
    <property type="match status" value="1"/>
</dbReference>
<feature type="transmembrane region" description="Helical" evidence="4">
    <location>
        <begin position="335"/>
        <end position="355"/>
    </location>
</feature>
<name>A0A1M7ZES7_9BACT</name>
<reference evidence="6" key="1">
    <citation type="submission" date="2016-12" db="EMBL/GenBank/DDBJ databases">
        <authorList>
            <person name="Varghese N."/>
            <person name="Submissions S."/>
        </authorList>
    </citation>
    <scope>NUCLEOTIDE SEQUENCE [LARGE SCALE GENOMIC DNA]</scope>
    <source>
        <strain evidence="6">DSM 25035</strain>
    </source>
</reference>
<dbReference type="RefSeq" id="WP_073572328.1">
    <property type="nucleotide sequence ID" value="NZ_FRXN01000003.1"/>
</dbReference>
<evidence type="ECO:0000256" key="4">
    <source>
        <dbReference type="SAM" id="Phobius"/>
    </source>
</evidence>
<keyword evidence="4" id="KW-0472">Membrane</keyword>
<feature type="transmembrane region" description="Helical" evidence="4">
    <location>
        <begin position="294"/>
        <end position="314"/>
    </location>
</feature>
<proteinExistence type="inferred from homology"/>
<dbReference type="Gene3D" id="3.90.550.10">
    <property type="entry name" value="Spore Coat Polysaccharide Biosynthesis Protein SpsA, Chain A"/>
    <property type="match status" value="1"/>
</dbReference>
<organism evidence="5 6">
    <name type="scientific">Algoriphagus zhangzhouensis</name>
    <dbReference type="NCBI Taxonomy" id="1073327"/>
    <lineage>
        <taxon>Bacteria</taxon>
        <taxon>Pseudomonadati</taxon>
        <taxon>Bacteroidota</taxon>
        <taxon>Cytophagia</taxon>
        <taxon>Cytophagales</taxon>
        <taxon>Cyclobacteriaceae</taxon>
        <taxon>Algoriphagus</taxon>
    </lineage>
</organism>
<feature type="transmembrane region" description="Helical" evidence="4">
    <location>
        <begin position="268"/>
        <end position="288"/>
    </location>
</feature>
<dbReference type="Pfam" id="PF13641">
    <property type="entry name" value="Glyco_tranf_2_3"/>
    <property type="match status" value="1"/>
</dbReference>
<keyword evidence="4" id="KW-0812">Transmembrane</keyword>
<dbReference type="InterPro" id="IPR029044">
    <property type="entry name" value="Nucleotide-diphossugar_trans"/>
</dbReference>
<evidence type="ECO:0000313" key="6">
    <source>
        <dbReference type="Proteomes" id="UP000184609"/>
    </source>
</evidence>
<keyword evidence="3 5" id="KW-0808">Transferase</keyword>
<dbReference type="AlphaFoldDB" id="A0A1M7ZES7"/>
<gene>
    <name evidence="5" type="ORF">SAMN04488108_2719</name>
</gene>
<dbReference type="PANTHER" id="PTHR43630:SF1">
    <property type="entry name" value="POLY-BETA-1,6-N-ACETYL-D-GLUCOSAMINE SYNTHASE"/>
    <property type="match status" value="1"/>
</dbReference>
<comment type="similarity">
    <text evidence="1">Belongs to the glycosyltransferase 2 family.</text>
</comment>
<sequence length="367" mass="42645">MVQLALLFLSVILIQFFLILWRFKWNWLEFPAPKIHDWPKVSILVAARNEEENLPKLLESFEKLDYPKDKIQFLFANDQSEDETPEILKHWCKSQTNARFITTKKLSDSHPVNPKAEALAQLSEIANGEIYLFTDADCAVSENWVKGMVSGFGPNVGMVVGVTHVYWKGFLRFFQDLDWWNTQGFMKVASDLGVSTSGMGNNMAVKKRIYEDCGGFENLKFNLTEDLELSKAIAKAGYRVHSEIKPETLVLTKAEKSLKKLLAQRKRWMFGVLTLPWYWKVILAFQFFYFPATFFLIFQLGWLMVPFILAKIFLQAGFHKSIASRAGLKLSYFSLLSFDFYFFPTTALTILYYFWPSPIEWKSRIYP</sequence>
<dbReference type="GO" id="GO:0016757">
    <property type="term" value="F:glycosyltransferase activity"/>
    <property type="evidence" value="ECO:0007669"/>
    <property type="project" value="UniProtKB-KW"/>
</dbReference>
<evidence type="ECO:0000256" key="1">
    <source>
        <dbReference type="ARBA" id="ARBA00006739"/>
    </source>
</evidence>
<dbReference type="EMBL" id="FRXN01000003">
    <property type="protein sequence ID" value="SHO63387.1"/>
    <property type="molecule type" value="Genomic_DNA"/>
</dbReference>
<accession>A0A1M7ZES7</accession>
<keyword evidence="2" id="KW-0328">Glycosyltransferase</keyword>
<feature type="transmembrane region" description="Helical" evidence="4">
    <location>
        <begin position="6"/>
        <end position="23"/>
    </location>
</feature>
<dbReference type="Proteomes" id="UP000184609">
    <property type="component" value="Unassembled WGS sequence"/>
</dbReference>
<keyword evidence="4" id="KW-1133">Transmembrane helix</keyword>